<feature type="domain" description="DUF2179" evidence="7">
    <location>
        <begin position="112"/>
        <end position="164"/>
    </location>
</feature>
<gene>
    <name evidence="9" type="ORF">SAMN05192546_102364</name>
</gene>
<dbReference type="Pfam" id="PF18955">
    <property type="entry name" value="DUF5698"/>
    <property type="match status" value="1"/>
</dbReference>
<comment type="subcellular location">
    <subcellularLocation>
        <location evidence="1 6">Cell membrane</location>
        <topology evidence="1 6">Multi-pass membrane protein</topology>
    </subcellularLocation>
</comment>
<dbReference type="InterPro" id="IPR019264">
    <property type="entry name" value="DUF2179"/>
</dbReference>
<evidence type="ECO:0000256" key="5">
    <source>
        <dbReference type="ARBA" id="ARBA00023136"/>
    </source>
</evidence>
<keyword evidence="3 6" id="KW-0812">Transmembrane</keyword>
<keyword evidence="10" id="KW-1185">Reference proteome</keyword>
<feature type="transmembrane region" description="Helical" evidence="6">
    <location>
        <begin position="34"/>
        <end position="55"/>
    </location>
</feature>
<dbReference type="Proteomes" id="UP000199230">
    <property type="component" value="Unassembled WGS sequence"/>
</dbReference>
<feature type="transmembrane region" description="Helical" evidence="6">
    <location>
        <begin position="61"/>
        <end position="81"/>
    </location>
</feature>
<evidence type="ECO:0000256" key="1">
    <source>
        <dbReference type="ARBA" id="ARBA00004651"/>
    </source>
</evidence>
<dbReference type="PANTHER" id="PTHR40060:SF1">
    <property type="entry name" value="UPF0316 PROTEIN YEBE"/>
    <property type="match status" value="1"/>
</dbReference>
<dbReference type="AlphaFoldDB" id="A0A1H3KHG7"/>
<dbReference type="Pfam" id="PF10035">
    <property type="entry name" value="DUF2179"/>
    <property type="match status" value="1"/>
</dbReference>
<accession>A0A1H3KHG7</accession>
<evidence type="ECO:0000256" key="3">
    <source>
        <dbReference type="ARBA" id="ARBA00022692"/>
    </source>
</evidence>
<evidence type="ECO:0000256" key="2">
    <source>
        <dbReference type="ARBA" id="ARBA00022475"/>
    </source>
</evidence>
<evidence type="ECO:0000256" key="4">
    <source>
        <dbReference type="ARBA" id="ARBA00022989"/>
    </source>
</evidence>
<reference evidence="9 10" key="1">
    <citation type="submission" date="2016-10" db="EMBL/GenBank/DDBJ databases">
        <authorList>
            <person name="de Groot N.N."/>
        </authorList>
    </citation>
    <scope>NUCLEOTIDE SEQUENCE [LARGE SCALE GENOMIC DNA]</scope>
    <source>
        <strain evidence="9 10">APO</strain>
    </source>
</reference>
<feature type="domain" description="DUF5698" evidence="8">
    <location>
        <begin position="22"/>
        <end position="79"/>
    </location>
</feature>
<dbReference type="NCBIfam" id="NF003191">
    <property type="entry name" value="PRK04164.1-2"/>
    <property type="match status" value="1"/>
</dbReference>
<protein>
    <recommendedName>
        <fullName evidence="6">UPF0316 protein SAMN05192546_102364</fullName>
    </recommendedName>
</protein>
<organism evidence="9 10">
    <name type="scientific">Tindallia californiensis</name>
    <dbReference type="NCBI Taxonomy" id="159292"/>
    <lineage>
        <taxon>Bacteria</taxon>
        <taxon>Bacillati</taxon>
        <taxon>Bacillota</taxon>
        <taxon>Clostridia</taxon>
        <taxon>Peptostreptococcales</taxon>
        <taxon>Tindalliaceae</taxon>
        <taxon>Tindallia</taxon>
    </lineage>
</organism>
<keyword evidence="5 6" id="KW-0472">Membrane</keyword>
<name>A0A1H3KHG7_9FIRM</name>
<evidence type="ECO:0000313" key="9">
    <source>
        <dbReference type="EMBL" id="SDY51556.1"/>
    </source>
</evidence>
<dbReference type="PANTHER" id="PTHR40060">
    <property type="entry name" value="UPF0316 PROTEIN YEBE"/>
    <property type="match status" value="1"/>
</dbReference>
<comment type="similarity">
    <text evidence="6">Belongs to the UPF0316 family.</text>
</comment>
<evidence type="ECO:0000256" key="6">
    <source>
        <dbReference type="HAMAP-Rule" id="MF_01515"/>
    </source>
</evidence>
<sequence length="172" mass="19112">MELVLGYLLIFTAKTADMSMATVRTIMSMRGRRLEAFLIGFIEVIIWIVAIGRVLDNLDDPFNVIAYALGFASGGYVGIILEERMALGDLIVQVITYKKAMNLVDSIREAGFGVTVVEGNGRYGINHLLNVTIQRKNLAKLHRILDQHDATAFVTVTDARAIKGGYFTKMKR</sequence>
<dbReference type="HAMAP" id="MF_01515">
    <property type="entry name" value="UPF0316"/>
    <property type="match status" value="1"/>
</dbReference>
<dbReference type="OrthoDB" id="48231at2"/>
<keyword evidence="2 6" id="KW-1003">Cell membrane</keyword>
<keyword evidence="4 6" id="KW-1133">Transmembrane helix</keyword>
<dbReference type="InterPro" id="IPR044035">
    <property type="entry name" value="DUF5698"/>
</dbReference>
<proteinExistence type="inferred from homology"/>
<evidence type="ECO:0000259" key="8">
    <source>
        <dbReference type="Pfam" id="PF18955"/>
    </source>
</evidence>
<evidence type="ECO:0000259" key="7">
    <source>
        <dbReference type="Pfam" id="PF10035"/>
    </source>
</evidence>
<evidence type="ECO:0000313" key="10">
    <source>
        <dbReference type="Proteomes" id="UP000199230"/>
    </source>
</evidence>
<dbReference type="EMBL" id="FNPV01000002">
    <property type="protein sequence ID" value="SDY51556.1"/>
    <property type="molecule type" value="Genomic_DNA"/>
</dbReference>
<dbReference type="RefSeq" id="WP_093311358.1">
    <property type="nucleotide sequence ID" value="NZ_FNPV01000002.1"/>
</dbReference>
<dbReference type="InterPro" id="IPR022930">
    <property type="entry name" value="UPF0316"/>
</dbReference>
<dbReference type="STRING" id="159292.SAMN05192546_102364"/>
<dbReference type="CDD" id="cd16381">
    <property type="entry name" value="YitT_C_like_1"/>
    <property type="match status" value="1"/>
</dbReference>
<dbReference type="GO" id="GO:0005886">
    <property type="term" value="C:plasma membrane"/>
    <property type="evidence" value="ECO:0007669"/>
    <property type="project" value="UniProtKB-SubCell"/>
</dbReference>